<name>A0A2M6YTJ1_9BACT</name>
<dbReference type="Proteomes" id="UP000230184">
    <property type="component" value="Unassembled WGS sequence"/>
</dbReference>
<evidence type="ECO:0000313" key="1">
    <source>
        <dbReference type="EMBL" id="PIU36732.1"/>
    </source>
</evidence>
<proteinExistence type="predicted"/>
<sequence>MKTITENKKYKSKIMCKVCQQETWHIILNDTENNHSDEDGEIWENNKFFTLQCLGCENVCLLTQYICSENIDSNTGNLYVEENIYPIPYKNDREIIERIYYVPKIARTVYEETIKSLNSGMMILAAIGIRTTIEAIAIEEKIKVEGIKTKIKKWKI</sequence>
<gene>
    <name evidence="1" type="ORF">COT02_04645</name>
</gene>
<reference evidence="2" key="1">
    <citation type="submission" date="2017-09" db="EMBL/GenBank/DDBJ databases">
        <title>Depth-based differentiation of microbial function through sediment-hosted aquifers and enrichment of novel symbionts in the deep terrestrial subsurface.</title>
        <authorList>
            <person name="Probst A.J."/>
            <person name="Ladd B."/>
            <person name="Jarett J.K."/>
            <person name="Geller-Mcgrath D.E."/>
            <person name="Sieber C.M.K."/>
            <person name="Emerson J.B."/>
            <person name="Anantharaman K."/>
            <person name="Thomas B.C."/>
            <person name="Malmstrom R."/>
            <person name="Stieglmeier M."/>
            <person name="Klingl A."/>
            <person name="Woyke T."/>
            <person name="Ryan C.M."/>
            <person name="Banfield J.F."/>
        </authorList>
    </citation>
    <scope>NUCLEOTIDE SEQUENCE [LARGE SCALE GENOMIC DNA]</scope>
</reference>
<protein>
    <submittedName>
        <fullName evidence="1">Uncharacterized protein</fullName>
    </submittedName>
</protein>
<dbReference type="AlphaFoldDB" id="A0A2M6YTJ1"/>
<accession>A0A2M6YTJ1</accession>
<dbReference type="EMBL" id="PEWY01000129">
    <property type="protein sequence ID" value="PIU36732.1"/>
    <property type="molecule type" value="Genomic_DNA"/>
</dbReference>
<organism evidence="1 2">
    <name type="scientific">Candidatus Roizmanbacteria bacterium CG07_land_8_20_14_0_80_34_15</name>
    <dbReference type="NCBI Taxonomy" id="1974849"/>
    <lineage>
        <taxon>Bacteria</taxon>
        <taxon>Candidatus Roizmaniibacteriota</taxon>
    </lineage>
</organism>
<evidence type="ECO:0000313" key="2">
    <source>
        <dbReference type="Proteomes" id="UP000230184"/>
    </source>
</evidence>
<comment type="caution">
    <text evidence="1">The sequence shown here is derived from an EMBL/GenBank/DDBJ whole genome shotgun (WGS) entry which is preliminary data.</text>
</comment>